<dbReference type="GO" id="GO:0003677">
    <property type="term" value="F:DNA binding"/>
    <property type="evidence" value="ECO:0007669"/>
    <property type="project" value="InterPro"/>
</dbReference>
<dbReference type="SUPFAM" id="SSF47413">
    <property type="entry name" value="lambda repressor-like DNA-binding domains"/>
    <property type="match status" value="1"/>
</dbReference>
<name>A0A329TEG2_9FIRM</name>
<dbReference type="AlphaFoldDB" id="A0A329TEG2"/>
<dbReference type="InterPro" id="IPR001387">
    <property type="entry name" value="Cro/C1-type_HTH"/>
</dbReference>
<comment type="caution">
    <text evidence="2">The sequence shown here is derived from an EMBL/GenBank/DDBJ whole genome shotgun (WGS) entry which is preliminary data.</text>
</comment>
<evidence type="ECO:0000313" key="2">
    <source>
        <dbReference type="EMBL" id="RAW48131.1"/>
    </source>
</evidence>
<gene>
    <name evidence="2" type="ORF">C4N25_11890</name>
</gene>
<evidence type="ECO:0000313" key="3">
    <source>
        <dbReference type="Proteomes" id="UP000251634"/>
    </source>
</evidence>
<reference evidence="2 3" key="1">
    <citation type="submission" date="2018-02" db="EMBL/GenBank/DDBJ databases">
        <title>Complete genome sequencing of Faecalibacterium prausnitzii strains isolated from the human gut.</title>
        <authorList>
            <person name="Fitzgerald B.C."/>
            <person name="Shkoporov A.N."/>
            <person name="Ross P.R."/>
            <person name="Hill C."/>
        </authorList>
    </citation>
    <scope>NUCLEOTIDE SEQUENCE [LARGE SCALE GENOMIC DNA]</scope>
    <source>
        <strain evidence="2 3">APC942/8-14-2</strain>
    </source>
</reference>
<dbReference type="Pfam" id="PF01381">
    <property type="entry name" value="HTH_3"/>
    <property type="match status" value="1"/>
</dbReference>
<organism evidence="2 3">
    <name type="scientific">Faecalibacterium prausnitzii</name>
    <dbReference type="NCBI Taxonomy" id="853"/>
    <lineage>
        <taxon>Bacteria</taxon>
        <taxon>Bacillati</taxon>
        <taxon>Bacillota</taxon>
        <taxon>Clostridia</taxon>
        <taxon>Eubacteriales</taxon>
        <taxon>Oscillospiraceae</taxon>
        <taxon>Faecalibacterium</taxon>
    </lineage>
</organism>
<proteinExistence type="predicted"/>
<dbReference type="SMART" id="SM00530">
    <property type="entry name" value="HTH_XRE"/>
    <property type="match status" value="1"/>
</dbReference>
<protein>
    <recommendedName>
        <fullName evidence="1">HTH cro/C1-type domain-containing protein</fullName>
    </recommendedName>
</protein>
<dbReference type="CDD" id="cd00093">
    <property type="entry name" value="HTH_XRE"/>
    <property type="match status" value="1"/>
</dbReference>
<sequence>MTGYRGRIARSLVNARESADVSQRELAERLGRDKRTVQKWESGEMKISMEDFLEIFDALHVAVEPYSKWIRHPELFPNGLADINKFNHDKRRSALVHYYGRQASPVEVEQEYYILFADHGSDYYGMRQQRIANLQTPLRDRRRICGQIIGNYYEARELGALTDPNGPQPNMDILLACYRASAESVRNGSNRYAIDRAMLGLDDQPSTDFTADLEEPVW</sequence>
<accession>A0A329TEG2</accession>
<dbReference type="PROSITE" id="PS50943">
    <property type="entry name" value="HTH_CROC1"/>
    <property type="match status" value="1"/>
</dbReference>
<dbReference type="Proteomes" id="UP000251634">
    <property type="component" value="Unassembled WGS sequence"/>
</dbReference>
<dbReference type="InterPro" id="IPR010982">
    <property type="entry name" value="Lambda_DNA-bd_dom_sf"/>
</dbReference>
<dbReference type="RefSeq" id="WP_112116318.1">
    <property type="nucleotide sequence ID" value="NZ_DAWEON010000034.1"/>
</dbReference>
<evidence type="ECO:0000259" key="1">
    <source>
        <dbReference type="PROSITE" id="PS50943"/>
    </source>
</evidence>
<dbReference type="EMBL" id="PRKZ01000010">
    <property type="protein sequence ID" value="RAW48131.1"/>
    <property type="molecule type" value="Genomic_DNA"/>
</dbReference>
<dbReference type="Gene3D" id="1.10.260.40">
    <property type="entry name" value="lambda repressor-like DNA-binding domains"/>
    <property type="match status" value="1"/>
</dbReference>
<feature type="domain" description="HTH cro/C1-type" evidence="1">
    <location>
        <begin position="12"/>
        <end position="66"/>
    </location>
</feature>